<dbReference type="GO" id="GO:0005524">
    <property type="term" value="F:ATP binding"/>
    <property type="evidence" value="ECO:0007669"/>
    <property type="project" value="UniProtKB-KW"/>
</dbReference>
<dbReference type="Gene3D" id="3.40.50.300">
    <property type="entry name" value="P-loop containing nucleotide triphosphate hydrolases"/>
    <property type="match status" value="1"/>
</dbReference>
<dbReference type="InterPro" id="IPR017871">
    <property type="entry name" value="ABC_transporter-like_CS"/>
</dbReference>
<sequence length="301" mass="33525">MNGDKELAVELRGLTKRFGKQLVVDSLDLCIEKGRNVGLLGQNGAGKTTTIKMMMGLEPISSGCSIMLGTDVSKTPAEVRAKVGYVPDTQHIYSWMKVSEVIWFVKSQYPTWNDAHCNQLMAILDLPSSKKVRHLSKGMKAKLALLLAVSHEPDLLILDEPMTGMDPLVRDEFLDRTKEWFCQSDRSVFFSSHLLEDIQQLADDIAILNKGRLIAFNSINNLLESFNILSISLKSESALSNLPEGTVHTVDRAEGVLVVAGMFSADTLEQIRQTNEVLDIEVIKCSLSEIFKHYVQGDNQR</sequence>
<proteinExistence type="predicted"/>
<protein>
    <submittedName>
        <fullName evidence="5">ABC transporter ATP-binding protein YtrB</fullName>
    </submittedName>
</protein>
<dbReference type="PANTHER" id="PTHR42939">
    <property type="entry name" value="ABC TRANSPORTER ATP-BINDING PROTEIN ALBC-RELATED"/>
    <property type="match status" value="1"/>
</dbReference>
<dbReference type="Proteomes" id="UP000320839">
    <property type="component" value="Chromosome"/>
</dbReference>
<dbReference type="EMBL" id="CP036317">
    <property type="protein sequence ID" value="QDV18645.1"/>
    <property type="molecule type" value="Genomic_DNA"/>
</dbReference>
<dbReference type="Pfam" id="PF00005">
    <property type="entry name" value="ABC_tran"/>
    <property type="match status" value="1"/>
</dbReference>
<dbReference type="PROSITE" id="PS00211">
    <property type="entry name" value="ABC_TRANSPORTER_1"/>
    <property type="match status" value="1"/>
</dbReference>
<evidence type="ECO:0000259" key="4">
    <source>
        <dbReference type="PROSITE" id="PS50893"/>
    </source>
</evidence>
<dbReference type="AlphaFoldDB" id="A0A518FQS3"/>
<accession>A0A518FQS3</accession>
<dbReference type="PROSITE" id="PS50893">
    <property type="entry name" value="ABC_TRANSPORTER_2"/>
    <property type="match status" value="1"/>
</dbReference>
<name>A0A518FQS3_9PLAN</name>
<dbReference type="RefSeq" id="WP_145456843.1">
    <property type="nucleotide sequence ID" value="NZ_CP036317.1"/>
</dbReference>
<dbReference type="PANTHER" id="PTHR42939:SF1">
    <property type="entry name" value="ABC TRANSPORTER ATP-BINDING PROTEIN ALBC-RELATED"/>
    <property type="match status" value="1"/>
</dbReference>
<evidence type="ECO:0000313" key="5">
    <source>
        <dbReference type="EMBL" id="QDV18645.1"/>
    </source>
</evidence>
<reference evidence="5 6" key="1">
    <citation type="submission" date="2019-02" db="EMBL/GenBank/DDBJ databases">
        <title>Deep-cultivation of Planctomycetes and their phenomic and genomic characterization uncovers novel biology.</title>
        <authorList>
            <person name="Wiegand S."/>
            <person name="Jogler M."/>
            <person name="Boedeker C."/>
            <person name="Pinto D."/>
            <person name="Vollmers J."/>
            <person name="Rivas-Marin E."/>
            <person name="Kohn T."/>
            <person name="Peeters S.H."/>
            <person name="Heuer A."/>
            <person name="Rast P."/>
            <person name="Oberbeckmann S."/>
            <person name="Bunk B."/>
            <person name="Jeske O."/>
            <person name="Meyerdierks A."/>
            <person name="Storesund J.E."/>
            <person name="Kallscheuer N."/>
            <person name="Luecker S."/>
            <person name="Lage O.M."/>
            <person name="Pohl T."/>
            <person name="Merkel B.J."/>
            <person name="Hornburger P."/>
            <person name="Mueller R.-W."/>
            <person name="Bruemmer F."/>
            <person name="Labrenz M."/>
            <person name="Spormann A.M."/>
            <person name="Op den Camp H."/>
            <person name="Overmann J."/>
            <person name="Amann R."/>
            <person name="Jetten M.S.M."/>
            <person name="Mascher T."/>
            <person name="Medema M.H."/>
            <person name="Devos D.P."/>
            <person name="Kaster A.-K."/>
            <person name="Ovreas L."/>
            <person name="Rohde M."/>
            <person name="Galperin M.Y."/>
            <person name="Jogler C."/>
        </authorList>
    </citation>
    <scope>NUCLEOTIDE SEQUENCE [LARGE SCALE GENOMIC DNA]</scope>
    <source>
        <strain evidence="5 6">Pan153</strain>
    </source>
</reference>
<evidence type="ECO:0000256" key="2">
    <source>
        <dbReference type="ARBA" id="ARBA00022741"/>
    </source>
</evidence>
<evidence type="ECO:0000313" key="6">
    <source>
        <dbReference type="Proteomes" id="UP000320839"/>
    </source>
</evidence>
<dbReference type="SUPFAM" id="SSF52540">
    <property type="entry name" value="P-loop containing nucleoside triphosphate hydrolases"/>
    <property type="match status" value="1"/>
</dbReference>
<evidence type="ECO:0000256" key="1">
    <source>
        <dbReference type="ARBA" id="ARBA00022448"/>
    </source>
</evidence>
<gene>
    <name evidence="5" type="primary">ytrB_2</name>
    <name evidence="5" type="ORF">Pan153_33050</name>
</gene>
<dbReference type="InterPro" id="IPR003439">
    <property type="entry name" value="ABC_transporter-like_ATP-bd"/>
</dbReference>
<evidence type="ECO:0000256" key="3">
    <source>
        <dbReference type="ARBA" id="ARBA00022840"/>
    </source>
</evidence>
<keyword evidence="2" id="KW-0547">Nucleotide-binding</keyword>
<keyword evidence="3 5" id="KW-0067">ATP-binding</keyword>
<dbReference type="InterPro" id="IPR051782">
    <property type="entry name" value="ABC_Transporter_VariousFunc"/>
</dbReference>
<dbReference type="SMART" id="SM00382">
    <property type="entry name" value="AAA"/>
    <property type="match status" value="1"/>
</dbReference>
<dbReference type="OrthoDB" id="9795548at2"/>
<dbReference type="CDD" id="cd03230">
    <property type="entry name" value="ABC_DR_subfamily_A"/>
    <property type="match status" value="1"/>
</dbReference>
<keyword evidence="1" id="KW-0813">Transport</keyword>
<dbReference type="InterPro" id="IPR027417">
    <property type="entry name" value="P-loop_NTPase"/>
</dbReference>
<feature type="domain" description="ABC transporter" evidence="4">
    <location>
        <begin position="9"/>
        <end position="235"/>
    </location>
</feature>
<dbReference type="GO" id="GO:0016887">
    <property type="term" value="F:ATP hydrolysis activity"/>
    <property type="evidence" value="ECO:0007669"/>
    <property type="project" value="InterPro"/>
</dbReference>
<organism evidence="5 6">
    <name type="scientific">Gimesia panareensis</name>
    <dbReference type="NCBI Taxonomy" id="2527978"/>
    <lineage>
        <taxon>Bacteria</taxon>
        <taxon>Pseudomonadati</taxon>
        <taxon>Planctomycetota</taxon>
        <taxon>Planctomycetia</taxon>
        <taxon>Planctomycetales</taxon>
        <taxon>Planctomycetaceae</taxon>
        <taxon>Gimesia</taxon>
    </lineage>
</organism>
<dbReference type="InterPro" id="IPR003593">
    <property type="entry name" value="AAA+_ATPase"/>
</dbReference>